<evidence type="ECO:0000313" key="12">
    <source>
        <dbReference type="RefSeq" id="XP_027194192.1"/>
    </source>
</evidence>
<organism evidence="11 12">
    <name type="scientific">Dermatophagoides pteronyssinus</name>
    <name type="common">European house dust mite</name>
    <dbReference type="NCBI Taxonomy" id="6956"/>
    <lineage>
        <taxon>Eukaryota</taxon>
        <taxon>Metazoa</taxon>
        <taxon>Ecdysozoa</taxon>
        <taxon>Arthropoda</taxon>
        <taxon>Chelicerata</taxon>
        <taxon>Arachnida</taxon>
        <taxon>Acari</taxon>
        <taxon>Acariformes</taxon>
        <taxon>Sarcoptiformes</taxon>
        <taxon>Astigmata</taxon>
        <taxon>Psoroptidia</taxon>
        <taxon>Analgoidea</taxon>
        <taxon>Pyroglyphidae</taxon>
        <taxon>Dermatophagoidinae</taxon>
        <taxon>Dermatophagoides</taxon>
    </lineage>
</organism>
<keyword evidence="11" id="KW-1185">Reference proteome</keyword>
<dbReference type="InterPro" id="IPR000719">
    <property type="entry name" value="Prot_kinase_dom"/>
</dbReference>
<evidence type="ECO:0000256" key="2">
    <source>
        <dbReference type="ARBA" id="ARBA00022679"/>
    </source>
</evidence>
<dbReference type="GO" id="GO:0004714">
    <property type="term" value="F:transmembrane receptor protein tyrosine kinase activity"/>
    <property type="evidence" value="ECO:0007669"/>
    <property type="project" value="UniProtKB-EC"/>
</dbReference>
<dbReference type="InterPro" id="IPR001245">
    <property type="entry name" value="Ser-Thr/Tyr_kinase_cat_dom"/>
</dbReference>
<dbReference type="PANTHER" id="PTHR24416:SF609">
    <property type="entry name" value="PROTEIN KINASE DOMAIN-CONTAINING PROTEIN"/>
    <property type="match status" value="1"/>
</dbReference>
<dbReference type="FunFam" id="1.10.510.10:FF:000554">
    <property type="entry name" value="Predicted protein"/>
    <property type="match status" value="1"/>
</dbReference>
<feature type="region of interest" description="Disordered" evidence="8">
    <location>
        <begin position="1107"/>
        <end position="1128"/>
    </location>
</feature>
<protein>
    <recommendedName>
        <fullName evidence="1">receptor protein-tyrosine kinase</fullName>
        <ecNumber evidence="1">2.7.10.1</ecNumber>
    </recommendedName>
</protein>
<gene>
    <name evidence="12" type="primary">LOC113788925</name>
</gene>
<evidence type="ECO:0000256" key="8">
    <source>
        <dbReference type="SAM" id="MobiDB-lite"/>
    </source>
</evidence>
<dbReference type="SUPFAM" id="SSF52058">
    <property type="entry name" value="L domain-like"/>
    <property type="match status" value="1"/>
</dbReference>
<dbReference type="EC" id="2.7.10.1" evidence="1"/>
<evidence type="ECO:0000256" key="7">
    <source>
        <dbReference type="ARBA" id="ARBA00051243"/>
    </source>
</evidence>
<dbReference type="RefSeq" id="XP_027194192.1">
    <property type="nucleotide sequence ID" value="XM_027338391.1"/>
</dbReference>
<feature type="domain" description="Protein kinase" evidence="10">
    <location>
        <begin position="719"/>
        <end position="1033"/>
    </location>
</feature>
<keyword evidence="9" id="KW-0812">Transmembrane</keyword>
<dbReference type="PROSITE" id="PS00109">
    <property type="entry name" value="PROTEIN_KINASE_TYR"/>
    <property type="match status" value="1"/>
</dbReference>
<keyword evidence="6" id="KW-0829">Tyrosine-protein kinase</keyword>
<sequence length="1385" mass="159763">MTTMAILKDKHPHHCYLLRKLLFLLSSYNYGGSHRGKIPRSTSSTTTTTKLYIRFHPISIFILLLLSLSTLTDGHQSIETLSSSSSTTEATSSLPTTTLMMNISNDDTIITTTELLLDDDNNNNNNVDVDDDDENQIIPKTEAIITTTFKNIIPNLSTVDDNNHNHNNHDLLPLATMTSTAASTTTTTTLKSNQIFNQSSIIVNDNNVNIDCFQFDQIVEKYPLNQICHENIEIDGRYFNKHLSFIKENNGLPNNLTKLISQYEHCHIISGFVSLRHFYFNQNDSLLINLVFPNLEFIRDFLLIHNFRSINDDLNVNITLGHIFPRLKRIYGYRRIDNIALTISNFWTSDHISIDSLQQVCGTVKILESRPYFRHSSTYWHLVDRYRNRKLFSKMARFQSNYLIPVRTINDDENGSNIIGFDSQLRFDNIISTIKRRIYPILHASIYEIDPTFYSFVETGDRRSTFFCNISSRIVILSDLDYSDKQFLFPYHTNSFDQKAFPYWKTNNLYESFKNESHIHPAHFLYNRRLDNIDICRLHNIYYDDTYNNDKHQSMMITNETYPFQFEHFYVIKLEFCVDRRHEKCIVHQHYIFNPKYDDFEQILFKIQHEMNGNWILKTIIIIISILTLSIIGLFICCQRQIRLYRLFGLKSFVNMDVISVNPDYGNMSNNNHHTDHSNHFWSTTFHYGPQQPLSSSSSSSIITNDNIACEINRQSLKLNPQKTLGKGEFGIVYEGLLLLDHDLGCSYHRLAGTKTLEEESTENSISSCTCMTQSNPNNDNIPSIRVAIKQLKDNGFTGSGAIINKEKFIQEAKFMKTFNSNFLVKLLGVSTAVEPILVVMEYMEHNDLKRFLRQRYQDYLKSRNNDLLPSFDQLARMAIQIADGMHYLHSKRVIHRDLAARNCMVAADLTVKIGDFGLTRDLYEKDYYRLSEETPMPLRWMAPESVRNQVYTPYSDVWSYGVVLWEIMSFGEQPYHGRSDMEVKKLLANNGRLSRPLYYFEPLWEIAKLCWCKRPTQRPCFGEIIEMLYPHLSTNRDQFDNLSYYVSSRMGSYVKYSTFGLMINHCFSFVWNLCSSNKSPSSKNRQSSMFTSTSAASTSISQPLLNQNQNQQQQQRRDTNSSQQSTSTIIDCGCSKLPLRFQKKKPLLLSSSPFKRLHRQFSTCSSSTNATTATTTTTTNNVDQMIMMNMVYPSPTSTSSQLQLPPPSSLITCSSQTLQSHPPLSNLWNNHPISNLPSSVTIPYGSWIQMNSNNHSNFFPLMAQQHYNHHHHHHPQQQQYSSMESLPSSSITDTQTDITTLTTSGYHHHYPHPHNQLLFHNHQYPQQQQHLLVDDNCNYEIMSAGGAISCTMNAEAAATADNNDDDDDVISKENPEISSTMPLI</sequence>
<dbReference type="Pfam" id="PF07714">
    <property type="entry name" value="PK_Tyr_Ser-Thr"/>
    <property type="match status" value="1"/>
</dbReference>
<dbReference type="SMART" id="SM00219">
    <property type="entry name" value="TyrKc"/>
    <property type="match status" value="1"/>
</dbReference>
<dbReference type="InterPro" id="IPR011009">
    <property type="entry name" value="Kinase-like_dom_sf"/>
</dbReference>
<dbReference type="CDD" id="cd00192">
    <property type="entry name" value="PTKc"/>
    <property type="match status" value="1"/>
</dbReference>
<evidence type="ECO:0000256" key="4">
    <source>
        <dbReference type="ARBA" id="ARBA00022777"/>
    </source>
</evidence>
<dbReference type="InParanoid" id="A0A6P6XLA0"/>
<keyword evidence="2" id="KW-0808">Transferase</keyword>
<dbReference type="Gene3D" id="1.10.510.10">
    <property type="entry name" value="Transferase(Phosphotransferase) domain 1"/>
    <property type="match status" value="1"/>
</dbReference>
<dbReference type="GO" id="GO:0043235">
    <property type="term" value="C:receptor complex"/>
    <property type="evidence" value="ECO:0007669"/>
    <property type="project" value="TreeGrafter"/>
</dbReference>
<dbReference type="PROSITE" id="PS00239">
    <property type="entry name" value="RECEPTOR_TYR_KIN_II"/>
    <property type="match status" value="1"/>
</dbReference>
<feature type="region of interest" description="Disordered" evidence="8">
    <location>
        <begin position="1195"/>
        <end position="1217"/>
    </location>
</feature>
<evidence type="ECO:0000313" key="11">
    <source>
        <dbReference type="Proteomes" id="UP000515146"/>
    </source>
</evidence>
<dbReference type="Gene3D" id="3.30.200.20">
    <property type="entry name" value="Phosphorylase Kinase, domain 1"/>
    <property type="match status" value="1"/>
</dbReference>
<dbReference type="Proteomes" id="UP000515146">
    <property type="component" value="Unplaced"/>
</dbReference>
<feature type="region of interest" description="Disordered" evidence="8">
    <location>
        <begin position="1269"/>
        <end position="1292"/>
    </location>
</feature>
<dbReference type="PRINTS" id="PR00109">
    <property type="entry name" value="TYRKINASE"/>
</dbReference>
<comment type="catalytic activity">
    <reaction evidence="7">
        <text>L-tyrosyl-[protein] + ATP = O-phospho-L-tyrosyl-[protein] + ADP + H(+)</text>
        <dbReference type="Rhea" id="RHEA:10596"/>
        <dbReference type="Rhea" id="RHEA-COMP:10136"/>
        <dbReference type="Rhea" id="RHEA-COMP:20101"/>
        <dbReference type="ChEBI" id="CHEBI:15378"/>
        <dbReference type="ChEBI" id="CHEBI:30616"/>
        <dbReference type="ChEBI" id="CHEBI:46858"/>
        <dbReference type="ChEBI" id="CHEBI:61978"/>
        <dbReference type="ChEBI" id="CHEBI:456216"/>
        <dbReference type="EC" id="2.7.10.1"/>
    </reaction>
</comment>
<dbReference type="KEGG" id="dpte:113788925"/>
<dbReference type="PROSITE" id="PS50011">
    <property type="entry name" value="PROTEIN_KINASE_DOM"/>
    <property type="match status" value="1"/>
</dbReference>
<dbReference type="PANTHER" id="PTHR24416">
    <property type="entry name" value="TYROSINE-PROTEIN KINASE RECEPTOR"/>
    <property type="match status" value="1"/>
</dbReference>
<keyword evidence="9" id="KW-1133">Transmembrane helix</keyword>
<evidence type="ECO:0000256" key="1">
    <source>
        <dbReference type="ARBA" id="ARBA00011902"/>
    </source>
</evidence>
<proteinExistence type="predicted"/>
<evidence type="ECO:0000256" key="6">
    <source>
        <dbReference type="ARBA" id="ARBA00023137"/>
    </source>
</evidence>
<dbReference type="InterPro" id="IPR050122">
    <property type="entry name" value="RTK"/>
</dbReference>
<dbReference type="SUPFAM" id="SSF56112">
    <property type="entry name" value="Protein kinase-like (PK-like)"/>
    <property type="match status" value="1"/>
</dbReference>
<evidence type="ECO:0000259" key="10">
    <source>
        <dbReference type="PROSITE" id="PS50011"/>
    </source>
</evidence>
<dbReference type="GO" id="GO:0007169">
    <property type="term" value="P:cell surface receptor protein tyrosine kinase signaling pathway"/>
    <property type="evidence" value="ECO:0007669"/>
    <property type="project" value="InterPro"/>
</dbReference>
<dbReference type="GO" id="GO:0005886">
    <property type="term" value="C:plasma membrane"/>
    <property type="evidence" value="ECO:0007669"/>
    <property type="project" value="TreeGrafter"/>
</dbReference>
<name>A0A6P6XLA0_DERPT</name>
<evidence type="ECO:0000256" key="3">
    <source>
        <dbReference type="ARBA" id="ARBA00022741"/>
    </source>
</evidence>
<keyword evidence="3" id="KW-0547">Nucleotide-binding</keyword>
<dbReference type="InterPro" id="IPR002011">
    <property type="entry name" value="Tyr_kinase_rcpt_2_CS"/>
</dbReference>
<accession>A0A6P6XLA0</accession>
<dbReference type="GO" id="GO:0005524">
    <property type="term" value="F:ATP binding"/>
    <property type="evidence" value="ECO:0007669"/>
    <property type="project" value="UniProtKB-KW"/>
</dbReference>
<keyword evidence="9" id="KW-0472">Membrane</keyword>
<dbReference type="InterPro" id="IPR008266">
    <property type="entry name" value="Tyr_kinase_AS"/>
</dbReference>
<feature type="compositionally biased region" description="Low complexity" evidence="8">
    <location>
        <begin position="1195"/>
        <end position="1204"/>
    </location>
</feature>
<feature type="transmembrane region" description="Helical" evidence="9">
    <location>
        <begin position="823"/>
        <end position="844"/>
    </location>
</feature>
<evidence type="ECO:0000256" key="5">
    <source>
        <dbReference type="ARBA" id="ARBA00022840"/>
    </source>
</evidence>
<evidence type="ECO:0000256" key="9">
    <source>
        <dbReference type="SAM" id="Phobius"/>
    </source>
</evidence>
<dbReference type="OrthoDB" id="73209at2759"/>
<keyword evidence="5" id="KW-0067">ATP-binding</keyword>
<feature type="transmembrane region" description="Helical" evidence="9">
    <location>
        <begin position="615"/>
        <end position="638"/>
    </location>
</feature>
<feature type="region of interest" description="Disordered" evidence="8">
    <location>
        <begin position="1360"/>
        <end position="1385"/>
    </location>
</feature>
<dbReference type="InterPro" id="IPR020635">
    <property type="entry name" value="Tyr_kinase_cat_dom"/>
</dbReference>
<reference evidence="12" key="1">
    <citation type="submission" date="2025-08" db="UniProtKB">
        <authorList>
            <consortium name="RefSeq"/>
        </authorList>
    </citation>
    <scope>IDENTIFICATION</scope>
    <source>
        <strain evidence="12">Airmid</strain>
    </source>
</reference>
<keyword evidence="4" id="KW-0418">Kinase</keyword>